<accession>A0AAD4CFP3</accession>
<dbReference type="GO" id="GO:0015205">
    <property type="term" value="F:nucleobase transmembrane transporter activity"/>
    <property type="evidence" value="ECO:0007669"/>
    <property type="project" value="TreeGrafter"/>
</dbReference>
<comment type="subcellular location">
    <subcellularLocation>
        <location evidence="1">Membrane</location>
        <topology evidence="1">Multi-pass membrane protein</topology>
    </subcellularLocation>
</comment>
<comment type="similarity">
    <text evidence="2">Belongs to the purine-cytosine permease (2.A.39) family.</text>
</comment>
<dbReference type="PANTHER" id="PTHR30618">
    <property type="entry name" value="NCS1 FAMILY PURINE/PYRIMIDINE TRANSPORTER"/>
    <property type="match status" value="1"/>
</dbReference>
<reference evidence="7" key="1">
    <citation type="journal article" date="2019" name="Beilstein J. Org. Chem.">
        <title>Nanangenines: drimane sesquiterpenoids as the dominant metabolite cohort of a novel Australian fungus, Aspergillus nanangensis.</title>
        <authorList>
            <person name="Lacey H.J."/>
            <person name="Gilchrist C.L.M."/>
            <person name="Crombie A."/>
            <person name="Kalaitzis J.A."/>
            <person name="Vuong D."/>
            <person name="Rutledge P.J."/>
            <person name="Turner P."/>
            <person name="Pitt J.I."/>
            <person name="Lacey E."/>
            <person name="Chooi Y.H."/>
            <person name="Piggott A.M."/>
        </authorList>
    </citation>
    <scope>NUCLEOTIDE SEQUENCE</scope>
    <source>
        <strain evidence="7">MST-FP2251</strain>
    </source>
</reference>
<evidence type="ECO:0000256" key="2">
    <source>
        <dbReference type="ARBA" id="ARBA00008974"/>
    </source>
</evidence>
<dbReference type="Pfam" id="PF02133">
    <property type="entry name" value="Transp_cyt_pur"/>
    <property type="match status" value="1"/>
</dbReference>
<evidence type="ECO:0000256" key="5">
    <source>
        <dbReference type="ARBA" id="ARBA00023136"/>
    </source>
</evidence>
<dbReference type="InterPro" id="IPR001248">
    <property type="entry name" value="Pur-cyt_permease"/>
</dbReference>
<feature type="transmembrane region" description="Helical" evidence="6">
    <location>
        <begin position="97"/>
        <end position="117"/>
    </location>
</feature>
<keyword evidence="8" id="KW-1185">Reference proteome</keyword>
<keyword evidence="3 6" id="KW-0812">Transmembrane</keyword>
<feature type="transmembrane region" description="Helical" evidence="6">
    <location>
        <begin position="211"/>
        <end position="235"/>
    </location>
</feature>
<proteinExistence type="inferred from homology"/>
<name>A0AAD4CFP3_ASPNN</name>
<dbReference type="Gene3D" id="1.10.4160.10">
    <property type="entry name" value="Hydantoin permease"/>
    <property type="match status" value="1"/>
</dbReference>
<evidence type="ECO:0000256" key="6">
    <source>
        <dbReference type="SAM" id="Phobius"/>
    </source>
</evidence>
<protein>
    <submittedName>
        <fullName evidence="7">Uncharacterized protein</fullName>
    </submittedName>
</protein>
<sequence>MLVHTTKIRHLFSVKAVIVPLAGMGIVCWATTANGGVSGDRLIDATAKTSTSTAVFAWAIVSQFNAVMGANSALLVTVPDLARYSKTRRAQVYGQALGLPLSQTICAAFGIITTAAVKNMYGEAYWNPYDLLNGILDRSYSSKARAGVFFASFAFAFAALGTTIACNVVPFAADVTCLAPRYINIVRGQFICLILAFAIVPWRIVATSNGFLQFLSGYSIFQGPIVGIMVADYFLVRRGNWYVPDMFSPSETGRYYYTRGFNLRAFGAFVIGFLLPFPGFVGSFGHTLAPEATNIFYLGWVLSFLVGGAAYLVLCWVWRVSGWHDDVGLGFEMRSEDTEYSIEEAQFPGK</sequence>
<dbReference type="InterPro" id="IPR045225">
    <property type="entry name" value="Uracil/uridine/allantoin_perm"/>
</dbReference>
<reference evidence="7" key="2">
    <citation type="submission" date="2020-02" db="EMBL/GenBank/DDBJ databases">
        <authorList>
            <person name="Gilchrist C.L.M."/>
            <person name="Chooi Y.-H."/>
        </authorList>
    </citation>
    <scope>NUCLEOTIDE SEQUENCE</scope>
    <source>
        <strain evidence="7">MST-FP2251</strain>
    </source>
</reference>
<feature type="transmembrane region" description="Helical" evidence="6">
    <location>
        <begin position="295"/>
        <end position="318"/>
    </location>
</feature>
<keyword evidence="5 6" id="KW-0472">Membrane</keyword>
<evidence type="ECO:0000256" key="1">
    <source>
        <dbReference type="ARBA" id="ARBA00004141"/>
    </source>
</evidence>
<feature type="transmembrane region" description="Helical" evidence="6">
    <location>
        <begin position="185"/>
        <end position="205"/>
    </location>
</feature>
<evidence type="ECO:0000256" key="4">
    <source>
        <dbReference type="ARBA" id="ARBA00022989"/>
    </source>
</evidence>
<dbReference type="EMBL" id="VCAU01000092">
    <property type="protein sequence ID" value="KAF9885650.1"/>
    <property type="molecule type" value="Genomic_DNA"/>
</dbReference>
<keyword evidence="4 6" id="KW-1133">Transmembrane helix</keyword>
<dbReference type="AlphaFoldDB" id="A0AAD4CFP3"/>
<dbReference type="Proteomes" id="UP001194746">
    <property type="component" value="Unassembled WGS sequence"/>
</dbReference>
<organism evidence="7 8">
    <name type="scientific">Aspergillus nanangensis</name>
    <dbReference type="NCBI Taxonomy" id="2582783"/>
    <lineage>
        <taxon>Eukaryota</taxon>
        <taxon>Fungi</taxon>
        <taxon>Dikarya</taxon>
        <taxon>Ascomycota</taxon>
        <taxon>Pezizomycotina</taxon>
        <taxon>Eurotiomycetes</taxon>
        <taxon>Eurotiomycetidae</taxon>
        <taxon>Eurotiales</taxon>
        <taxon>Aspergillaceae</taxon>
        <taxon>Aspergillus</taxon>
        <taxon>Aspergillus subgen. Circumdati</taxon>
    </lineage>
</organism>
<dbReference type="PANTHER" id="PTHR30618:SF0">
    <property type="entry name" value="PURINE-URACIL PERMEASE NCS1"/>
    <property type="match status" value="1"/>
</dbReference>
<evidence type="ECO:0000256" key="3">
    <source>
        <dbReference type="ARBA" id="ARBA00022692"/>
    </source>
</evidence>
<dbReference type="GO" id="GO:0005886">
    <property type="term" value="C:plasma membrane"/>
    <property type="evidence" value="ECO:0007669"/>
    <property type="project" value="TreeGrafter"/>
</dbReference>
<comment type="caution">
    <text evidence="7">The sequence shown here is derived from an EMBL/GenBank/DDBJ whole genome shotgun (WGS) entry which is preliminary data.</text>
</comment>
<feature type="transmembrane region" description="Helical" evidence="6">
    <location>
        <begin position="256"/>
        <end position="275"/>
    </location>
</feature>
<feature type="transmembrane region" description="Helical" evidence="6">
    <location>
        <begin position="148"/>
        <end position="173"/>
    </location>
</feature>
<gene>
    <name evidence="7" type="ORF">FE257_012741</name>
</gene>
<feature type="transmembrane region" description="Helical" evidence="6">
    <location>
        <begin position="55"/>
        <end position="76"/>
    </location>
</feature>
<evidence type="ECO:0000313" key="7">
    <source>
        <dbReference type="EMBL" id="KAF9885650.1"/>
    </source>
</evidence>
<feature type="transmembrane region" description="Helical" evidence="6">
    <location>
        <begin position="12"/>
        <end position="35"/>
    </location>
</feature>
<evidence type="ECO:0000313" key="8">
    <source>
        <dbReference type="Proteomes" id="UP001194746"/>
    </source>
</evidence>